<organism evidence="1 2">
    <name type="scientific">Arthrobacter caoxuetaonis</name>
    <dbReference type="NCBI Taxonomy" id="2886935"/>
    <lineage>
        <taxon>Bacteria</taxon>
        <taxon>Bacillati</taxon>
        <taxon>Actinomycetota</taxon>
        <taxon>Actinomycetes</taxon>
        <taxon>Micrococcales</taxon>
        <taxon>Micrococcaceae</taxon>
        <taxon>Arthrobacter</taxon>
    </lineage>
</organism>
<proteinExistence type="predicted"/>
<dbReference type="EMBL" id="JAJFZV010000018">
    <property type="protein sequence ID" value="MCC3299273.1"/>
    <property type="molecule type" value="Genomic_DNA"/>
</dbReference>
<evidence type="ECO:0000313" key="1">
    <source>
        <dbReference type="EMBL" id="MCC3299273.1"/>
    </source>
</evidence>
<evidence type="ECO:0000313" key="2">
    <source>
        <dbReference type="Proteomes" id="UP001139158"/>
    </source>
</evidence>
<dbReference type="AlphaFoldDB" id="A0A9X1MFU8"/>
<gene>
    <name evidence="1" type="ORF">LJ757_15895</name>
</gene>
<dbReference type="RefSeq" id="WP_227897261.1">
    <property type="nucleotide sequence ID" value="NZ_CP099467.1"/>
</dbReference>
<dbReference type="Proteomes" id="UP001139158">
    <property type="component" value="Unassembled WGS sequence"/>
</dbReference>
<comment type="caution">
    <text evidence="1">The sequence shown here is derived from an EMBL/GenBank/DDBJ whole genome shotgun (WGS) entry which is preliminary data.</text>
</comment>
<sequence>MEHISESAGTSRVGESTAPVYAIAVRATQGVGDYAEDFTTAVRRDVEDLLQGIYALAAAVAREAAESNTLAEQARARGLHAVPVFFHPALDSVLAWTQQTGIVGKELTEAALTEIFHRSLGTRAESQVHKDRADAVQVHSGLMTDLRWMKARTRFLRQYLSACETEGD</sequence>
<reference evidence="1" key="1">
    <citation type="submission" date="2021-10" db="EMBL/GenBank/DDBJ databases">
        <title>Novel species in genus Arthrobacter.</title>
        <authorList>
            <person name="Liu Y."/>
        </authorList>
    </citation>
    <scope>NUCLEOTIDE SEQUENCE</scope>
    <source>
        <strain evidence="1">Zg-Y453</strain>
    </source>
</reference>
<protein>
    <submittedName>
        <fullName evidence="1">Uncharacterized protein</fullName>
    </submittedName>
</protein>
<keyword evidence="2" id="KW-1185">Reference proteome</keyword>
<accession>A0A9X1MFU8</accession>
<name>A0A9X1MFU8_9MICC</name>